<accession>A0A557SSL1</accession>
<sequence length="69" mass="7481">MNGIEKIKGIVLILIAISFFSAYTYTLFATGFGILLLKLTVAVIVGVIFFIVGWIGVTLTVNEKNTDAK</sequence>
<keyword evidence="1" id="KW-0472">Membrane</keyword>
<evidence type="ECO:0000313" key="3">
    <source>
        <dbReference type="Proteomes" id="UP000315289"/>
    </source>
</evidence>
<dbReference type="EMBL" id="VOAH01000014">
    <property type="protein sequence ID" value="TVP39578.1"/>
    <property type="molecule type" value="Genomic_DNA"/>
</dbReference>
<evidence type="ECO:0000313" key="2">
    <source>
        <dbReference type="EMBL" id="TVP39578.1"/>
    </source>
</evidence>
<comment type="caution">
    <text evidence="2">The sequence shown here is derived from an EMBL/GenBank/DDBJ whole genome shotgun (WGS) entry which is preliminary data.</text>
</comment>
<feature type="transmembrane region" description="Helical" evidence="1">
    <location>
        <begin position="41"/>
        <end position="61"/>
    </location>
</feature>
<protein>
    <submittedName>
        <fullName evidence="2">Uncharacterized protein</fullName>
    </submittedName>
</protein>
<organism evidence="2 3">
    <name type="scientific">Candidatus Nitrosocosmicus arcticus</name>
    <dbReference type="NCBI Taxonomy" id="2035267"/>
    <lineage>
        <taxon>Archaea</taxon>
        <taxon>Nitrososphaerota</taxon>
        <taxon>Nitrososphaeria</taxon>
        <taxon>Nitrososphaerales</taxon>
        <taxon>Nitrososphaeraceae</taxon>
        <taxon>Candidatus Nitrosocosmicus</taxon>
    </lineage>
</organism>
<dbReference type="OrthoDB" id="374019at2157"/>
<feature type="transmembrane region" description="Helical" evidence="1">
    <location>
        <begin position="12"/>
        <end position="35"/>
    </location>
</feature>
<keyword evidence="1" id="KW-1133">Transmembrane helix</keyword>
<reference evidence="2 3" key="1">
    <citation type="journal article" date="2019" name="Front. Microbiol.">
        <title>Ammonia Oxidation by the Arctic Terrestrial Thaumarchaeote Candidatus Nitrosocosmicus arcticus Is Stimulated by Increasing Temperatures.</title>
        <authorList>
            <person name="Alves R.J.E."/>
            <person name="Kerou M."/>
            <person name="Zappe A."/>
            <person name="Bittner R."/>
            <person name="Abby S.S."/>
            <person name="Schmidt H.A."/>
            <person name="Pfeifer K."/>
            <person name="Schleper C."/>
        </authorList>
    </citation>
    <scope>NUCLEOTIDE SEQUENCE [LARGE SCALE GENOMIC DNA]</scope>
    <source>
        <strain evidence="2 3">Kfb</strain>
    </source>
</reference>
<dbReference type="AlphaFoldDB" id="A0A557SSL1"/>
<name>A0A557SSL1_9ARCH</name>
<keyword evidence="1" id="KW-0812">Transmembrane</keyword>
<dbReference type="RefSeq" id="WP_144733362.1">
    <property type="nucleotide sequence ID" value="NZ_ML675589.1"/>
</dbReference>
<dbReference type="Proteomes" id="UP000315289">
    <property type="component" value="Unassembled WGS sequence"/>
</dbReference>
<gene>
    <name evidence="2" type="ORF">NARC_140033</name>
</gene>
<evidence type="ECO:0000256" key="1">
    <source>
        <dbReference type="SAM" id="Phobius"/>
    </source>
</evidence>
<proteinExistence type="predicted"/>
<keyword evidence="3" id="KW-1185">Reference proteome</keyword>